<protein>
    <submittedName>
        <fullName evidence="1">Uncharacterized protein</fullName>
    </submittedName>
</protein>
<evidence type="ECO:0000313" key="1">
    <source>
        <dbReference type="EMBL" id="KAH3737583.1"/>
    </source>
</evidence>
<reference evidence="1" key="1">
    <citation type="journal article" date="2019" name="bioRxiv">
        <title>The Genome of the Zebra Mussel, Dreissena polymorpha: A Resource for Invasive Species Research.</title>
        <authorList>
            <person name="McCartney M.A."/>
            <person name="Auch B."/>
            <person name="Kono T."/>
            <person name="Mallez S."/>
            <person name="Zhang Y."/>
            <person name="Obille A."/>
            <person name="Becker A."/>
            <person name="Abrahante J.E."/>
            <person name="Garbe J."/>
            <person name="Badalamenti J.P."/>
            <person name="Herman A."/>
            <person name="Mangelson H."/>
            <person name="Liachko I."/>
            <person name="Sullivan S."/>
            <person name="Sone E.D."/>
            <person name="Koren S."/>
            <person name="Silverstein K.A.T."/>
            <person name="Beckman K.B."/>
            <person name="Gohl D.M."/>
        </authorList>
    </citation>
    <scope>NUCLEOTIDE SEQUENCE</scope>
    <source>
        <strain evidence="1">Duluth1</strain>
        <tissue evidence="1">Whole animal</tissue>
    </source>
</reference>
<sequence length="69" mass="7849">MSDKDSFLDNQNKSKSNVNSSFLNRFEISLFNDFDDENPDDDLWPQAKLKAPELGDPVSESLAKLINDQ</sequence>
<reference evidence="1" key="2">
    <citation type="submission" date="2020-11" db="EMBL/GenBank/DDBJ databases">
        <authorList>
            <person name="McCartney M.A."/>
            <person name="Auch B."/>
            <person name="Kono T."/>
            <person name="Mallez S."/>
            <person name="Becker A."/>
            <person name="Gohl D.M."/>
            <person name="Silverstein K.A.T."/>
            <person name="Koren S."/>
            <person name="Bechman K.B."/>
            <person name="Herman A."/>
            <person name="Abrahante J.E."/>
            <person name="Garbe J."/>
        </authorList>
    </citation>
    <scope>NUCLEOTIDE SEQUENCE</scope>
    <source>
        <strain evidence="1">Duluth1</strain>
        <tissue evidence="1">Whole animal</tissue>
    </source>
</reference>
<accession>A0A9D4D5C9</accession>
<dbReference type="EMBL" id="JAIWYP010000011">
    <property type="protein sequence ID" value="KAH3737583.1"/>
    <property type="molecule type" value="Genomic_DNA"/>
</dbReference>
<organism evidence="1 2">
    <name type="scientific">Dreissena polymorpha</name>
    <name type="common">Zebra mussel</name>
    <name type="synonym">Mytilus polymorpha</name>
    <dbReference type="NCBI Taxonomy" id="45954"/>
    <lineage>
        <taxon>Eukaryota</taxon>
        <taxon>Metazoa</taxon>
        <taxon>Spiralia</taxon>
        <taxon>Lophotrochozoa</taxon>
        <taxon>Mollusca</taxon>
        <taxon>Bivalvia</taxon>
        <taxon>Autobranchia</taxon>
        <taxon>Heteroconchia</taxon>
        <taxon>Euheterodonta</taxon>
        <taxon>Imparidentia</taxon>
        <taxon>Neoheterodontei</taxon>
        <taxon>Myida</taxon>
        <taxon>Dreissenoidea</taxon>
        <taxon>Dreissenidae</taxon>
        <taxon>Dreissena</taxon>
    </lineage>
</organism>
<keyword evidence="2" id="KW-1185">Reference proteome</keyword>
<comment type="caution">
    <text evidence="1">The sequence shown here is derived from an EMBL/GenBank/DDBJ whole genome shotgun (WGS) entry which is preliminary data.</text>
</comment>
<proteinExistence type="predicted"/>
<dbReference type="AlphaFoldDB" id="A0A9D4D5C9"/>
<evidence type="ECO:0000313" key="2">
    <source>
        <dbReference type="Proteomes" id="UP000828390"/>
    </source>
</evidence>
<dbReference type="Proteomes" id="UP000828390">
    <property type="component" value="Unassembled WGS sequence"/>
</dbReference>
<name>A0A9D4D5C9_DREPO</name>
<gene>
    <name evidence="1" type="ORF">DPMN_044176</name>
</gene>